<proteinExistence type="predicted"/>
<dbReference type="EMBL" id="GBRH01178400">
    <property type="protein sequence ID" value="JAE19496.1"/>
    <property type="molecule type" value="Transcribed_RNA"/>
</dbReference>
<dbReference type="AlphaFoldDB" id="A0A0A9GAB9"/>
<evidence type="ECO:0000313" key="1">
    <source>
        <dbReference type="EMBL" id="JAE19496.1"/>
    </source>
</evidence>
<reference evidence="1" key="2">
    <citation type="journal article" date="2015" name="Data Brief">
        <title>Shoot transcriptome of the giant reed, Arundo donax.</title>
        <authorList>
            <person name="Barrero R.A."/>
            <person name="Guerrero F.D."/>
            <person name="Moolhuijzen P."/>
            <person name="Goolsby J.A."/>
            <person name="Tidwell J."/>
            <person name="Bellgard S.E."/>
            <person name="Bellgard M.I."/>
        </authorList>
    </citation>
    <scope>NUCLEOTIDE SEQUENCE</scope>
    <source>
        <tissue evidence="1">Shoot tissue taken approximately 20 cm above the soil surface</tissue>
    </source>
</reference>
<organism evidence="1">
    <name type="scientific">Arundo donax</name>
    <name type="common">Giant reed</name>
    <name type="synonym">Donax arundinaceus</name>
    <dbReference type="NCBI Taxonomy" id="35708"/>
    <lineage>
        <taxon>Eukaryota</taxon>
        <taxon>Viridiplantae</taxon>
        <taxon>Streptophyta</taxon>
        <taxon>Embryophyta</taxon>
        <taxon>Tracheophyta</taxon>
        <taxon>Spermatophyta</taxon>
        <taxon>Magnoliopsida</taxon>
        <taxon>Liliopsida</taxon>
        <taxon>Poales</taxon>
        <taxon>Poaceae</taxon>
        <taxon>PACMAD clade</taxon>
        <taxon>Arundinoideae</taxon>
        <taxon>Arundineae</taxon>
        <taxon>Arundo</taxon>
    </lineage>
</organism>
<accession>A0A0A9GAB9</accession>
<protein>
    <submittedName>
        <fullName evidence="1">Uncharacterized protein</fullName>
    </submittedName>
</protein>
<name>A0A0A9GAB9_ARUDO</name>
<reference evidence="1" key="1">
    <citation type="submission" date="2014-09" db="EMBL/GenBank/DDBJ databases">
        <authorList>
            <person name="Magalhaes I.L.F."/>
            <person name="Oliveira U."/>
            <person name="Santos F.R."/>
            <person name="Vidigal T.H.D.A."/>
            <person name="Brescovit A.D."/>
            <person name="Santos A.J."/>
        </authorList>
    </citation>
    <scope>NUCLEOTIDE SEQUENCE</scope>
    <source>
        <tissue evidence="1">Shoot tissue taken approximately 20 cm above the soil surface</tissue>
    </source>
</reference>
<sequence length="67" mass="7672">MMVIALLGVVLVMTWSLLCEIEATAMLFMLAINPSSSIQIQRQTMMELSGIRWFHCLVTTEREELQL</sequence>